<dbReference type="AlphaFoldDB" id="A0A9J2PTG3"/>
<dbReference type="SUPFAM" id="SSF75304">
    <property type="entry name" value="Amidase signature (AS) enzymes"/>
    <property type="match status" value="1"/>
</dbReference>
<evidence type="ECO:0000259" key="5">
    <source>
        <dbReference type="Pfam" id="PF01425"/>
    </source>
</evidence>
<keyword evidence="6" id="KW-1185">Reference proteome</keyword>
<evidence type="ECO:0000313" key="6">
    <source>
        <dbReference type="Proteomes" id="UP000036681"/>
    </source>
</evidence>
<dbReference type="Pfam" id="PF01425">
    <property type="entry name" value="Amidase"/>
    <property type="match status" value="1"/>
</dbReference>
<comment type="similarity">
    <text evidence="1">Belongs to the amidase family.</text>
</comment>
<evidence type="ECO:0000313" key="7">
    <source>
        <dbReference type="WBParaSite" id="ALUE_0001325201-mRNA-1"/>
    </source>
</evidence>
<evidence type="ECO:0000256" key="2">
    <source>
        <dbReference type="ARBA" id="ARBA00022801"/>
    </source>
</evidence>
<dbReference type="PROSITE" id="PS00571">
    <property type="entry name" value="AMIDASES"/>
    <property type="match status" value="1"/>
</dbReference>
<dbReference type="InterPro" id="IPR020556">
    <property type="entry name" value="Amidase_CS"/>
</dbReference>
<keyword evidence="4" id="KW-0472">Membrane</keyword>
<dbReference type="GO" id="GO:0004040">
    <property type="term" value="F:amidase activity"/>
    <property type="evidence" value="ECO:0007669"/>
    <property type="project" value="TreeGrafter"/>
</dbReference>
<dbReference type="GO" id="GO:0017064">
    <property type="term" value="F:fatty acid amide hydrolase activity"/>
    <property type="evidence" value="ECO:0007669"/>
    <property type="project" value="TreeGrafter"/>
</dbReference>
<evidence type="ECO:0000256" key="4">
    <source>
        <dbReference type="SAM" id="Phobius"/>
    </source>
</evidence>
<feature type="active site" description="Acyl-ester intermediate" evidence="3">
    <location>
        <position position="258"/>
    </location>
</feature>
<dbReference type="FunFam" id="3.90.1300.10:FF:000003">
    <property type="entry name" value="Amidase signature enzyme"/>
    <property type="match status" value="1"/>
</dbReference>
<evidence type="ECO:0000256" key="3">
    <source>
        <dbReference type="PIRSR" id="PIRSR001221-1"/>
    </source>
</evidence>
<keyword evidence="4" id="KW-1133">Transmembrane helix</keyword>
<accession>A0A9J2PTG3</accession>
<dbReference type="PANTHER" id="PTHR45847:SF6">
    <property type="entry name" value="FATTY ACID AMIDE HYDROLASE"/>
    <property type="match status" value="1"/>
</dbReference>
<name>A0A9J2PTG3_ASCLU</name>
<dbReference type="Proteomes" id="UP000036681">
    <property type="component" value="Unplaced"/>
</dbReference>
<proteinExistence type="inferred from homology"/>
<dbReference type="PIRSF" id="PIRSF001221">
    <property type="entry name" value="Amidase_fungi"/>
    <property type="match status" value="1"/>
</dbReference>
<reference evidence="7" key="1">
    <citation type="submission" date="2023-03" db="UniProtKB">
        <authorList>
            <consortium name="WormBaseParasite"/>
        </authorList>
    </citation>
    <scope>IDENTIFICATION</scope>
</reference>
<dbReference type="PANTHER" id="PTHR45847">
    <property type="entry name" value="FATTY ACID AMIDE HYDROLASE"/>
    <property type="match status" value="1"/>
</dbReference>
<keyword evidence="4" id="KW-0812">Transmembrane</keyword>
<feature type="transmembrane region" description="Helical" evidence="4">
    <location>
        <begin position="15"/>
        <end position="35"/>
    </location>
</feature>
<dbReference type="GO" id="GO:0009062">
    <property type="term" value="P:fatty acid catabolic process"/>
    <property type="evidence" value="ECO:0007669"/>
    <property type="project" value="TreeGrafter"/>
</dbReference>
<dbReference type="WBParaSite" id="ALUE_0001325201-mRNA-1">
    <property type="protein sequence ID" value="ALUE_0001325201-mRNA-1"/>
    <property type="gene ID" value="ALUE_0001325201"/>
</dbReference>
<dbReference type="InterPro" id="IPR036928">
    <property type="entry name" value="AS_sf"/>
</dbReference>
<feature type="active site" description="Charge relay system" evidence="3">
    <location>
        <position position="159"/>
    </location>
</feature>
<feature type="domain" description="Amidase" evidence="5">
    <location>
        <begin position="108"/>
        <end position="583"/>
    </location>
</feature>
<evidence type="ECO:0000256" key="1">
    <source>
        <dbReference type="ARBA" id="ARBA00009199"/>
    </source>
</evidence>
<organism evidence="6 7">
    <name type="scientific">Ascaris lumbricoides</name>
    <name type="common">Giant roundworm</name>
    <dbReference type="NCBI Taxonomy" id="6252"/>
    <lineage>
        <taxon>Eukaryota</taxon>
        <taxon>Metazoa</taxon>
        <taxon>Ecdysozoa</taxon>
        <taxon>Nematoda</taxon>
        <taxon>Chromadorea</taxon>
        <taxon>Rhabditida</taxon>
        <taxon>Spirurina</taxon>
        <taxon>Ascaridomorpha</taxon>
        <taxon>Ascaridoidea</taxon>
        <taxon>Ascarididae</taxon>
        <taxon>Ascaris</taxon>
    </lineage>
</organism>
<sequence length="602" mass="67150">MWNVLVDYFSENEPLTVSAVVITLVWSTLVLYFILKLIVEKAWGAVEINRRKIIKNEQERKKRFALVRERLNQDAAAMQRRSSILRLNFFELKQALQKDEISAVDVLDAFAWMALEAHSKTNCLIEFVMEAFDEAQRLDEEWRGKPNKPPLFGLPFSVKGNLFMKGYDCCIGLAKNLFEQMDSECTLVTHLRGQGAIPFVLTNVPQALFSFVCSNPVYGTTSHPSDSKRTPGGSSGGEAALVACGGCSFGTGSDLAGSMRMPASLCGLVTLKPTEGRLVVSNTHGGLPGKGRLGLGFGFFTRSVGELKFLLGNVFGSPTYRKLVPQTVPLPLSTQRINELLKRKLRIGYFLDDGFMKPVPACERVVRETVGKLREAGHDLVSFHIPHPSRAASLFYKNLLPDRGEYTLQLYSNEVISAYLQRFVTILKIPMCLRSVGSVLLRSISPQLSLIARSYVSDLSDLRHTQELTDRYVEIFTREWKLFELDALICPAFTVPSVPHEYPGELPMCAFTTGLFNMLNFPAGVVPTGVVTQEDDEVLESEESFPVGYNLALWRLREAARNSKGMPIGVQVVTLPYEEEECLAVMEHIEALYNERLVPAVA</sequence>
<protein>
    <submittedName>
        <fullName evidence="7">Amidase domain-containing protein</fullName>
    </submittedName>
</protein>
<feature type="active site" description="Charge relay system" evidence="3">
    <location>
        <position position="234"/>
    </location>
</feature>
<keyword evidence="2" id="KW-0378">Hydrolase</keyword>
<dbReference type="InterPro" id="IPR052096">
    <property type="entry name" value="Endocannabinoid_amidase"/>
</dbReference>
<dbReference type="Gene3D" id="3.90.1300.10">
    <property type="entry name" value="Amidase signature (AS) domain"/>
    <property type="match status" value="1"/>
</dbReference>
<dbReference type="InterPro" id="IPR023631">
    <property type="entry name" value="Amidase_dom"/>
</dbReference>